<protein>
    <submittedName>
        <fullName evidence="1">Uncharacterized protein</fullName>
    </submittedName>
</protein>
<dbReference type="EMBL" id="JBBWRZ010000015">
    <property type="protein sequence ID" value="KAK8222666.1"/>
    <property type="molecule type" value="Genomic_DNA"/>
</dbReference>
<organism evidence="1 2">
    <name type="scientific">Phyllosticta capitalensis</name>
    <dbReference type="NCBI Taxonomy" id="121624"/>
    <lineage>
        <taxon>Eukaryota</taxon>
        <taxon>Fungi</taxon>
        <taxon>Dikarya</taxon>
        <taxon>Ascomycota</taxon>
        <taxon>Pezizomycotina</taxon>
        <taxon>Dothideomycetes</taxon>
        <taxon>Dothideomycetes incertae sedis</taxon>
        <taxon>Botryosphaeriales</taxon>
        <taxon>Phyllostictaceae</taxon>
        <taxon>Phyllosticta</taxon>
    </lineage>
</organism>
<comment type="caution">
    <text evidence="1">The sequence shown here is derived from an EMBL/GenBank/DDBJ whole genome shotgun (WGS) entry which is preliminary data.</text>
</comment>
<accession>A0ABR1Y8L7</accession>
<gene>
    <name evidence="1" type="ORF">HDK90DRAFT_470975</name>
</gene>
<reference evidence="1 2" key="1">
    <citation type="submission" date="2024-04" db="EMBL/GenBank/DDBJ databases">
        <title>Phyllosticta paracitricarpa is synonymous to the EU quarantine fungus P. citricarpa based on phylogenomic analyses.</title>
        <authorList>
            <consortium name="Lawrence Berkeley National Laboratory"/>
            <person name="Van Ingen-Buijs V.A."/>
            <person name="Van Westerhoven A.C."/>
            <person name="Haridas S."/>
            <person name="Skiadas P."/>
            <person name="Martin F."/>
            <person name="Groenewald J.Z."/>
            <person name="Crous P.W."/>
            <person name="Seidl M.F."/>
        </authorList>
    </citation>
    <scope>NUCLEOTIDE SEQUENCE [LARGE SCALE GENOMIC DNA]</scope>
    <source>
        <strain evidence="1 2">CBS 123374</strain>
    </source>
</reference>
<evidence type="ECO:0000313" key="2">
    <source>
        <dbReference type="Proteomes" id="UP001492380"/>
    </source>
</evidence>
<name>A0ABR1Y8L7_9PEZI</name>
<sequence length="185" mass="21130">MSLVNKYIRKLCLERVFRTVFLLRRGDITHAGVQQHFAAVAQQSASEQRGSTASPEVLRLFISPPLHLLAHTRSMAIHQFWATDTSSSGYPDPKIRVVLKGLQAMLRAQRRLHRLHVDLDQSWADMLEWQIFSEAPDFTVPCVKEAIFGTEVGFMLKYTPNVERLSNLTFMGRCEEAPTGPFRFN</sequence>
<proteinExistence type="predicted"/>
<evidence type="ECO:0000313" key="1">
    <source>
        <dbReference type="EMBL" id="KAK8222666.1"/>
    </source>
</evidence>
<keyword evidence="2" id="KW-1185">Reference proteome</keyword>
<dbReference type="Proteomes" id="UP001492380">
    <property type="component" value="Unassembled WGS sequence"/>
</dbReference>